<protein>
    <recommendedName>
        <fullName evidence="4">Protein kinase domain-containing protein</fullName>
    </recommendedName>
</protein>
<comment type="caution">
    <text evidence="2">The sequence shown here is derived from an EMBL/GenBank/DDBJ whole genome shotgun (WGS) entry which is preliminary data.</text>
</comment>
<dbReference type="EMBL" id="MFDZ01000005">
    <property type="protein sequence ID" value="OGE78703.1"/>
    <property type="molecule type" value="Genomic_DNA"/>
</dbReference>
<gene>
    <name evidence="2" type="ORF">A3J19_02430</name>
</gene>
<dbReference type="AlphaFoldDB" id="A0A1F5NMC5"/>
<name>A0A1F5NMC5_9BACT</name>
<reference evidence="2 3" key="1">
    <citation type="journal article" date="2016" name="Nat. Commun.">
        <title>Thousands of microbial genomes shed light on interconnected biogeochemical processes in an aquifer system.</title>
        <authorList>
            <person name="Anantharaman K."/>
            <person name="Brown C.T."/>
            <person name="Hug L.A."/>
            <person name="Sharon I."/>
            <person name="Castelle C.J."/>
            <person name="Probst A.J."/>
            <person name="Thomas B.C."/>
            <person name="Singh A."/>
            <person name="Wilkins M.J."/>
            <person name="Karaoz U."/>
            <person name="Brodie E.L."/>
            <person name="Williams K.H."/>
            <person name="Hubbard S.S."/>
            <person name="Banfield J.F."/>
        </authorList>
    </citation>
    <scope>NUCLEOTIDE SEQUENCE [LARGE SCALE GENOMIC DNA]</scope>
</reference>
<feature type="coiled-coil region" evidence="1">
    <location>
        <begin position="26"/>
        <end position="53"/>
    </location>
</feature>
<evidence type="ECO:0000256" key="1">
    <source>
        <dbReference type="SAM" id="Coils"/>
    </source>
</evidence>
<evidence type="ECO:0000313" key="3">
    <source>
        <dbReference type="Proteomes" id="UP000176578"/>
    </source>
</evidence>
<evidence type="ECO:0008006" key="4">
    <source>
        <dbReference type="Google" id="ProtNLM"/>
    </source>
</evidence>
<proteinExistence type="predicted"/>
<organism evidence="2 3">
    <name type="scientific">Candidatus Daviesbacteria bacterium RIFCSPLOWO2_02_FULL_41_8</name>
    <dbReference type="NCBI Taxonomy" id="1797798"/>
    <lineage>
        <taxon>Bacteria</taxon>
        <taxon>Candidatus Daviesiibacteriota</taxon>
    </lineage>
</organism>
<accession>A0A1F5NMC5</accession>
<evidence type="ECO:0000313" key="2">
    <source>
        <dbReference type="EMBL" id="OGE78703.1"/>
    </source>
</evidence>
<keyword evidence="1" id="KW-0175">Coiled coil</keyword>
<sequence length="250" mass="28377">MYLCATETGRQCLLLIASLIEQNGALDRIAYILRELKARADEVEKEYEVVKKGEKHFLNYDLEFPEVVDSFVCHEQGDRRIVILAFRNVEEPRSMVPLSNITAKDRRRVDLKTSAWILGKLLKLLVFAHSEEFAVGQMTGSNILIEPEKHYVVVFDWALTQICPGGIPIDQRRQNIAHAARSIVLALGGDPTKGIPDDPGCKDGFVRYADHILRLARGSESNAQRAHAAFYDLVEQIWGRKFHKFTTFPL</sequence>
<dbReference type="Proteomes" id="UP000176578">
    <property type="component" value="Unassembled WGS sequence"/>
</dbReference>